<name>A0ABT6DF22_9BACT</name>
<keyword evidence="2" id="KW-1185">Reference proteome</keyword>
<reference evidence="1" key="1">
    <citation type="submission" date="2022-08" db="EMBL/GenBank/DDBJ databases">
        <title>Novel Bdellovibrio Species Isolated from Svalbard: Designation Bdellovibrio svalbardensis.</title>
        <authorList>
            <person name="Mitchell R.J."/>
            <person name="Choi S.Y."/>
        </authorList>
    </citation>
    <scope>NUCLEOTIDE SEQUENCE</scope>
    <source>
        <strain evidence="1">PAP01</strain>
    </source>
</reference>
<dbReference type="Proteomes" id="UP001152321">
    <property type="component" value="Unassembled WGS sequence"/>
</dbReference>
<dbReference type="RefSeq" id="WP_277576916.1">
    <property type="nucleotide sequence ID" value="NZ_JANRMI010000001.1"/>
</dbReference>
<dbReference type="EMBL" id="JANRMI010000001">
    <property type="protein sequence ID" value="MDG0815441.1"/>
    <property type="molecule type" value="Genomic_DNA"/>
</dbReference>
<comment type="caution">
    <text evidence="1">The sequence shown here is derived from an EMBL/GenBank/DDBJ whole genome shotgun (WGS) entry which is preliminary data.</text>
</comment>
<evidence type="ECO:0000313" key="2">
    <source>
        <dbReference type="Proteomes" id="UP001152321"/>
    </source>
</evidence>
<evidence type="ECO:0000313" key="1">
    <source>
        <dbReference type="EMBL" id="MDG0815441.1"/>
    </source>
</evidence>
<proteinExistence type="predicted"/>
<sequence>MKKLIQLITVAMGVFMILKGAYAADGTYSMRFKEVGLEQLSTDLIIHDRDGEPESKEVKVGWTEDLKIVKSHCKVSGLLAMDDVTGQIQKDMQAQANLLWSF</sequence>
<gene>
    <name evidence="1" type="ORF">NWE73_03640</name>
</gene>
<protein>
    <submittedName>
        <fullName evidence="1">Uncharacterized protein</fullName>
    </submittedName>
</protein>
<accession>A0ABT6DF22</accession>
<organism evidence="1 2">
    <name type="scientific">Bdellovibrio svalbardensis</name>
    <dbReference type="NCBI Taxonomy" id="2972972"/>
    <lineage>
        <taxon>Bacteria</taxon>
        <taxon>Pseudomonadati</taxon>
        <taxon>Bdellovibrionota</taxon>
        <taxon>Bdellovibrionia</taxon>
        <taxon>Bdellovibrionales</taxon>
        <taxon>Pseudobdellovibrionaceae</taxon>
        <taxon>Bdellovibrio</taxon>
    </lineage>
</organism>